<dbReference type="InterPro" id="IPR025966">
    <property type="entry name" value="OppC_N"/>
</dbReference>
<dbReference type="InterPro" id="IPR035906">
    <property type="entry name" value="MetI-like_sf"/>
</dbReference>
<keyword evidence="4 7" id="KW-0812">Transmembrane</keyword>
<evidence type="ECO:0000313" key="10">
    <source>
        <dbReference type="Proteomes" id="UP001629246"/>
    </source>
</evidence>
<dbReference type="PROSITE" id="PS50928">
    <property type="entry name" value="ABC_TM1"/>
    <property type="match status" value="1"/>
</dbReference>
<evidence type="ECO:0000256" key="5">
    <source>
        <dbReference type="ARBA" id="ARBA00022989"/>
    </source>
</evidence>
<dbReference type="CDD" id="cd06261">
    <property type="entry name" value="TM_PBP2"/>
    <property type="match status" value="1"/>
</dbReference>
<feature type="transmembrane region" description="Helical" evidence="7">
    <location>
        <begin position="154"/>
        <end position="180"/>
    </location>
</feature>
<dbReference type="InterPro" id="IPR000515">
    <property type="entry name" value="MetI-like"/>
</dbReference>
<evidence type="ECO:0000256" key="3">
    <source>
        <dbReference type="ARBA" id="ARBA00022475"/>
    </source>
</evidence>
<comment type="subcellular location">
    <subcellularLocation>
        <location evidence="1 7">Cell membrane</location>
        <topology evidence="1 7">Multi-pass membrane protein</topology>
    </subcellularLocation>
</comment>
<dbReference type="PANTHER" id="PTHR43386">
    <property type="entry name" value="OLIGOPEPTIDE TRANSPORT SYSTEM PERMEASE PROTEIN APPC"/>
    <property type="match status" value="1"/>
</dbReference>
<dbReference type="RefSeq" id="WP_408160713.1">
    <property type="nucleotide sequence ID" value="NZ_JAQQFM010000016.1"/>
</dbReference>
<feature type="transmembrane region" description="Helical" evidence="7">
    <location>
        <begin position="108"/>
        <end position="134"/>
    </location>
</feature>
<evidence type="ECO:0000256" key="7">
    <source>
        <dbReference type="RuleBase" id="RU363032"/>
    </source>
</evidence>
<name>A0ABW9AID1_9BURK</name>
<gene>
    <name evidence="9" type="ORF">PQR62_24605</name>
</gene>
<protein>
    <submittedName>
        <fullName evidence="9">ABC transporter permease</fullName>
    </submittedName>
</protein>
<evidence type="ECO:0000313" key="9">
    <source>
        <dbReference type="EMBL" id="MFL9927478.1"/>
    </source>
</evidence>
<keyword evidence="2 7" id="KW-0813">Transport</keyword>
<feature type="transmembrane region" description="Helical" evidence="7">
    <location>
        <begin position="272"/>
        <end position="294"/>
    </location>
</feature>
<dbReference type="InterPro" id="IPR050366">
    <property type="entry name" value="BP-dependent_transpt_permease"/>
</dbReference>
<dbReference type="EMBL" id="JAQQFM010000016">
    <property type="protein sequence ID" value="MFL9927478.1"/>
    <property type="molecule type" value="Genomic_DNA"/>
</dbReference>
<evidence type="ECO:0000256" key="2">
    <source>
        <dbReference type="ARBA" id="ARBA00022448"/>
    </source>
</evidence>
<organism evidence="9 10">
    <name type="scientific">Herbaspirillum lusitanum</name>
    <dbReference type="NCBI Taxonomy" id="213312"/>
    <lineage>
        <taxon>Bacteria</taxon>
        <taxon>Pseudomonadati</taxon>
        <taxon>Pseudomonadota</taxon>
        <taxon>Betaproteobacteria</taxon>
        <taxon>Burkholderiales</taxon>
        <taxon>Oxalobacteraceae</taxon>
        <taxon>Herbaspirillum</taxon>
    </lineage>
</organism>
<keyword evidence="3" id="KW-1003">Cell membrane</keyword>
<reference evidence="9 10" key="1">
    <citation type="journal article" date="2024" name="Chem. Sci.">
        <title>Discovery of megapolipeptins by genome mining of a Burkholderiales bacteria collection.</title>
        <authorList>
            <person name="Paulo B.S."/>
            <person name="Recchia M.J.J."/>
            <person name="Lee S."/>
            <person name="Fergusson C.H."/>
            <person name="Romanowski S.B."/>
            <person name="Hernandez A."/>
            <person name="Krull N."/>
            <person name="Liu D.Y."/>
            <person name="Cavanagh H."/>
            <person name="Bos A."/>
            <person name="Gray C.A."/>
            <person name="Murphy B.T."/>
            <person name="Linington R.G."/>
            <person name="Eustaquio A.S."/>
        </authorList>
    </citation>
    <scope>NUCLEOTIDE SEQUENCE [LARGE SCALE GENOMIC DNA]</scope>
    <source>
        <strain evidence="9 10">RL21-008-BIB-A</strain>
    </source>
</reference>
<evidence type="ECO:0000256" key="4">
    <source>
        <dbReference type="ARBA" id="ARBA00022692"/>
    </source>
</evidence>
<dbReference type="Proteomes" id="UP001629246">
    <property type="component" value="Unassembled WGS sequence"/>
</dbReference>
<dbReference type="Pfam" id="PF00528">
    <property type="entry name" value="BPD_transp_1"/>
    <property type="match status" value="1"/>
</dbReference>
<feature type="transmembrane region" description="Helical" evidence="7">
    <location>
        <begin position="39"/>
        <end position="61"/>
    </location>
</feature>
<comment type="caution">
    <text evidence="9">The sequence shown here is derived from an EMBL/GenBank/DDBJ whole genome shotgun (WGS) entry which is preliminary data.</text>
</comment>
<comment type="similarity">
    <text evidence="7">Belongs to the binding-protein-dependent transport system permease family.</text>
</comment>
<evidence type="ECO:0000259" key="8">
    <source>
        <dbReference type="PROSITE" id="PS50928"/>
    </source>
</evidence>
<evidence type="ECO:0000256" key="6">
    <source>
        <dbReference type="ARBA" id="ARBA00023136"/>
    </source>
</evidence>
<dbReference type="PANTHER" id="PTHR43386:SF1">
    <property type="entry name" value="D,D-DIPEPTIDE TRANSPORT SYSTEM PERMEASE PROTEIN DDPC-RELATED"/>
    <property type="match status" value="1"/>
</dbReference>
<keyword evidence="5 7" id="KW-1133">Transmembrane helix</keyword>
<dbReference type="Gene3D" id="1.10.3720.10">
    <property type="entry name" value="MetI-like"/>
    <property type="match status" value="1"/>
</dbReference>
<keyword evidence="10" id="KW-1185">Reference proteome</keyword>
<accession>A0ABW9AID1</accession>
<feature type="domain" description="ABC transmembrane type-1" evidence="8">
    <location>
        <begin position="106"/>
        <end position="295"/>
    </location>
</feature>
<sequence length="308" mass="32824">MSTTSTSATPMPAAPLLQAALKPIPLWRRKLNRMLGHRGLVLGSIILAVIVLAAIFAPLLAPHDPFNQDVSRRLIPPVWNAQGSWEHILGTDKLGRDYLSRLIYGARVSLIIGACAALISGLIGTTLGVLAGYFGGRVDSVISYIITTRLAMPVVLVALAMASLVGGSLNVVILLLGLLLWDRFAVVTRSATQQLRDAEFIAAAKSIGASTPYILVREILPNIMSALIVVVTLEMAHAILLEATLSFLGLGVQPPTPSWGLMVSEGKSYMFFKPWVIVIPGIALAMLVLAINLVGDGLRDVNAPDGRN</sequence>
<keyword evidence="6 7" id="KW-0472">Membrane</keyword>
<evidence type="ECO:0000256" key="1">
    <source>
        <dbReference type="ARBA" id="ARBA00004651"/>
    </source>
</evidence>
<dbReference type="SUPFAM" id="SSF161098">
    <property type="entry name" value="MetI-like"/>
    <property type="match status" value="1"/>
</dbReference>
<feature type="transmembrane region" description="Helical" evidence="7">
    <location>
        <begin position="228"/>
        <end position="252"/>
    </location>
</feature>
<proteinExistence type="inferred from homology"/>
<dbReference type="Pfam" id="PF12911">
    <property type="entry name" value="OppC_N"/>
    <property type="match status" value="1"/>
</dbReference>